<gene>
    <name evidence="2" type="ORF">KM029_11085</name>
</gene>
<evidence type="ECO:0000259" key="1">
    <source>
        <dbReference type="Pfam" id="PF13568"/>
    </source>
</evidence>
<dbReference type="RefSeq" id="WP_144073341.1">
    <property type="nucleotide sequence ID" value="NZ_CP076128.1"/>
</dbReference>
<feature type="domain" description="Outer membrane protein beta-barrel" evidence="1">
    <location>
        <begin position="56"/>
        <end position="205"/>
    </location>
</feature>
<dbReference type="Proteomes" id="UP000682802">
    <property type="component" value="Chromosome 1"/>
</dbReference>
<dbReference type="Pfam" id="PF13568">
    <property type="entry name" value="OMP_b-brl_2"/>
    <property type="match status" value="1"/>
</dbReference>
<evidence type="ECO:0000313" key="3">
    <source>
        <dbReference type="Proteomes" id="UP000682802"/>
    </source>
</evidence>
<name>A0ABX8GRL7_9BACT</name>
<evidence type="ECO:0000313" key="2">
    <source>
        <dbReference type="EMBL" id="QWG05912.1"/>
    </source>
</evidence>
<dbReference type="EMBL" id="CP076128">
    <property type="protein sequence ID" value="QWG05912.1"/>
    <property type="molecule type" value="Genomic_DNA"/>
</dbReference>
<keyword evidence="3" id="KW-1185">Reference proteome</keyword>
<accession>A0ABX8GRL7</accession>
<reference evidence="2 3" key="1">
    <citation type="submission" date="2021-05" db="EMBL/GenBank/DDBJ databases">
        <title>Comparative genomic studies on the polysaccharide-degrading batcterial strains of the Flammeovirga genus.</title>
        <authorList>
            <person name="Zewei F."/>
            <person name="Zheng Z."/>
            <person name="Yu L."/>
            <person name="Ruyue G."/>
            <person name="Yanhong M."/>
            <person name="Yuanyuan C."/>
            <person name="Jingyan G."/>
            <person name="Wenjun H."/>
        </authorList>
    </citation>
    <scope>NUCLEOTIDE SEQUENCE [LARGE SCALE GENOMIC DNA]</scope>
    <source>
        <strain evidence="2 3">YS10</strain>
    </source>
</reference>
<dbReference type="InterPro" id="IPR025665">
    <property type="entry name" value="Beta-barrel_OMP_2"/>
</dbReference>
<sequence length="235" mass="26330">MKKLNLLFCILLFSLSIFGQGLKSIPGNFYFDIGWSTWQDDKGAELDAQSRSIAVAYMYELSLSTSGQFTFNPGIGYTADNWFFDNGMTVEKNQNSASMVNAGLVNPSANSIIKSKIVGSYLDIPLEFRFRNHPGRRAFRVAVGAKLSVLIDSHTKVKYENSYDDVRVSKDRGDFYMNRFKGGLIGRVGYGWINFFCYYGLTDTFTEGKLYEADGVTQFQGNSKPITVGITLSNF</sequence>
<proteinExistence type="predicted"/>
<organism evidence="2 3">
    <name type="scientific">Flammeovirga kamogawensis</name>
    <dbReference type="NCBI Taxonomy" id="373891"/>
    <lineage>
        <taxon>Bacteria</taxon>
        <taxon>Pseudomonadati</taxon>
        <taxon>Bacteroidota</taxon>
        <taxon>Cytophagia</taxon>
        <taxon>Cytophagales</taxon>
        <taxon>Flammeovirgaceae</taxon>
        <taxon>Flammeovirga</taxon>
    </lineage>
</organism>
<protein>
    <submittedName>
        <fullName evidence="2">PorT family protein</fullName>
    </submittedName>
</protein>